<dbReference type="Gene3D" id="1.10.1740.10">
    <property type="match status" value="1"/>
</dbReference>
<dbReference type="InterPro" id="IPR013249">
    <property type="entry name" value="RNA_pol_sigma70_r4_t2"/>
</dbReference>
<dbReference type="EMBL" id="JAAIKE010000002">
    <property type="protein sequence ID" value="NEX46476.1"/>
    <property type="molecule type" value="Genomic_DNA"/>
</dbReference>
<evidence type="ECO:0000256" key="2">
    <source>
        <dbReference type="ARBA" id="ARBA00023015"/>
    </source>
</evidence>
<comment type="caution">
    <text evidence="7">The sequence shown here is derived from an EMBL/GenBank/DDBJ whole genome shotgun (WGS) entry which is preliminary data.</text>
</comment>
<dbReference type="InterPro" id="IPR000838">
    <property type="entry name" value="RNA_pol_sigma70_ECF_CS"/>
</dbReference>
<dbReference type="Pfam" id="PF08281">
    <property type="entry name" value="Sigma70_r4_2"/>
    <property type="match status" value="1"/>
</dbReference>
<dbReference type="GO" id="GO:0016987">
    <property type="term" value="F:sigma factor activity"/>
    <property type="evidence" value="ECO:0007669"/>
    <property type="project" value="UniProtKB-KW"/>
</dbReference>
<dbReference type="Proteomes" id="UP000481421">
    <property type="component" value="Unassembled WGS sequence"/>
</dbReference>
<proteinExistence type="inferred from homology"/>
<evidence type="ECO:0000313" key="7">
    <source>
        <dbReference type="EMBL" id="NEX46476.1"/>
    </source>
</evidence>
<dbReference type="GO" id="GO:0006352">
    <property type="term" value="P:DNA-templated transcription initiation"/>
    <property type="evidence" value="ECO:0007669"/>
    <property type="project" value="InterPro"/>
</dbReference>
<dbReference type="CDD" id="cd06171">
    <property type="entry name" value="Sigma70_r4"/>
    <property type="match status" value="1"/>
</dbReference>
<protein>
    <submittedName>
        <fullName evidence="7">Sigma-70 family RNA polymerase sigma factor</fullName>
    </submittedName>
</protein>
<dbReference type="InterPro" id="IPR000253">
    <property type="entry name" value="FHA_dom"/>
</dbReference>
<accession>A0A6B3RMQ0</accession>
<dbReference type="InterPro" id="IPR036388">
    <property type="entry name" value="WH-like_DNA-bd_sf"/>
</dbReference>
<organism evidence="7 8">
    <name type="scientific">Pseudotabrizicola algicola</name>
    <dbReference type="NCBI Taxonomy" id="2709381"/>
    <lineage>
        <taxon>Bacteria</taxon>
        <taxon>Pseudomonadati</taxon>
        <taxon>Pseudomonadota</taxon>
        <taxon>Alphaproteobacteria</taxon>
        <taxon>Rhodobacterales</taxon>
        <taxon>Paracoccaceae</taxon>
        <taxon>Pseudotabrizicola</taxon>
    </lineage>
</organism>
<evidence type="ECO:0000256" key="4">
    <source>
        <dbReference type="ARBA" id="ARBA00023125"/>
    </source>
</evidence>
<dbReference type="SUPFAM" id="SSF88946">
    <property type="entry name" value="Sigma2 domain of RNA polymerase sigma factors"/>
    <property type="match status" value="1"/>
</dbReference>
<dbReference type="PROSITE" id="PS01063">
    <property type="entry name" value="SIGMA70_ECF"/>
    <property type="match status" value="1"/>
</dbReference>
<dbReference type="InterPro" id="IPR013324">
    <property type="entry name" value="RNA_pol_sigma_r3/r4-like"/>
</dbReference>
<dbReference type="NCBIfam" id="TIGR02937">
    <property type="entry name" value="sigma70-ECF"/>
    <property type="match status" value="1"/>
</dbReference>
<comment type="similarity">
    <text evidence="1">Belongs to the sigma-70 factor family. ECF subfamily.</text>
</comment>
<keyword evidence="2" id="KW-0805">Transcription regulation</keyword>
<evidence type="ECO:0000256" key="1">
    <source>
        <dbReference type="ARBA" id="ARBA00010641"/>
    </source>
</evidence>
<sequence length="170" mass="19038">MHDKRASTVTDDVVQLIPSLRAYSRALIRHSDEADDLVQETLMKAIANVGRFEPGTNLRAWLFTIMRNTFYTNVQKRIRESPAAADCASLQAITQANNGSYIEGQRILKAIDQLPEHHREILVLVVVLGESYEDAAIICNCAVGTIKSRVSRARKMIIDQIGVGDFHEIF</sequence>
<keyword evidence="5" id="KW-0804">Transcription</keyword>
<dbReference type="PANTHER" id="PTHR43133">
    <property type="entry name" value="RNA POLYMERASE ECF-TYPE SIGMA FACTO"/>
    <property type="match status" value="1"/>
</dbReference>
<dbReference type="PROSITE" id="PS50006">
    <property type="entry name" value="FHA_DOMAIN"/>
    <property type="match status" value="1"/>
</dbReference>
<dbReference type="Gene3D" id="1.10.10.10">
    <property type="entry name" value="Winged helix-like DNA-binding domain superfamily/Winged helix DNA-binding domain"/>
    <property type="match status" value="1"/>
</dbReference>
<dbReference type="SUPFAM" id="SSF88659">
    <property type="entry name" value="Sigma3 and sigma4 domains of RNA polymerase sigma factors"/>
    <property type="match status" value="1"/>
</dbReference>
<reference evidence="7 8" key="1">
    <citation type="submission" date="2020-02" db="EMBL/GenBank/DDBJ databases">
        <title>Rhodobacter algicola sp. nov., isolated from microalga culture.</title>
        <authorList>
            <person name="Park C.-Y."/>
        </authorList>
    </citation>
    <scope>NUCLEOTIDE SEQUENCE [LARGE SCALE GENOMIC DNA]</scope>
    <source>
        <strain evidence="7 8">ETT8</strain>
    </source>
</reference>
<dbReference type="InterPro" id="IPR013325">
    <property type="entry name" value="RNA_pol_sigma_r2"/>
</dbReference>
<feature type="domain" description="FHA" evidence="6">
    <location>
        <begin position="47"/>
        <end position="107"/>
    </location>
</feature>
<evidence type="ECO:0000256" key="3">
    <source>
        <dbReference type="ARBA" id="ARBA00023082"/>
    </source>
</evidence>
<dbReference type="Pfam" id="PF22029">
    <property type="entry name" value="PhyR_sigma2"/>
    <property type="match status" value="1"/>
</dbReference>
<dbReference type="AlphaFoldDB" id="A0A6B3RMQ0"/>
<gene>
    <name evidence="7" type="ORF">G3572_09670</name>
</gene>
<dbReference type="RefSeq" id="WP_164611159.1">
    <property type="nucleotide sequence ID" value="NZ_JAAIKE010000002.1"/>
</dbReference>
<keyword evidence="8" id="KW-1185">Reference proteome</keyword>
<keyword evidence="4" id="KW-0238">DNA-binding</keyword>
<dbReference type="InterPro" id="IPR014284">
    <property type="entry name" value="RNA_pol_sigma-70_dom"/>
</dbReference>
<dbReference type="PANTHER" id="PTHR43133:SF25">
    <property type="entry name" value="RNA POLYMERASE SIGMA FACTOR RFAY-RELATED"/>
    <property type="match status" value="1"/>
</dbReference>
<dbReference type="GO" id="GO:0003677">
    <property type="term" value="F:DNA binding"/>
    <property type="evidence" value="ECO:0007669"/>
    <property type="project" value="UniProtKB-KW"/>
</dbReference>
<name>A0A6B3RMQ0_9RHOB</name>
<evidence type="ECO:0000313" key="8">
    <source>
        <dbReference type="Proteomes" id="UP000481421"/>
    </source>
</evidence>
<dbReference type="InterPro" id="IPR053866">
    <property type="entry name" value="PhyR_sigma2"/>
</dbReference>
<keyword evidence="3" id="KW-0731">Sigma factor</keyword>
<dbReference type="InterPro" id="IPR039425">
    <property type="entry name" value="RNA_pol_sigma-70-like"/>
</dbReference>
<evidence type="ECO:0000259" key="6">
    <source>
        <dbReference type="PROSITE" id="PS50006"/>
    </source>
</evidence>
<evidence type="ECO:0000256" key="5">
    <source>
        <dbReference type="ARBA" id="ARBA00023163"/>
    </source>
</evidence>